<sequence>RTTRPILDKQGRVVAVLAGRPRSSDWDALVQKGTEEIARARNDLTFTRKQTEHSRGDFPAVTIGVAHGGGRRVIYFLFCLMLTTLLAMHFFQSLSGFANCIFKAYSFRTYQYYSKCLDEVYRWKPDLRRHFQTSVFGTCTVNFGPRTVSRPHRDGANLAFGWCAITALGNFDPNKGGHLILWDLGLVIRFPPGSTILIPSALIKHSNIPVQNGETRYSFVQYSAAGLFRWVYNGFKTDAEWESTSTPGERVQRDEERRRRWEDGVRMFSNWSECTP</sequence>
<organism evidence="2 3">
    <name type="scientific">Dendrothele bispora (strain CBS 962.96)</name>
    <dbReference type="NCBI Taxonomy" id="1314807"/>
    <lineage>
        <taxon>Eukaryota</taxon>
        <taxon>Fungi</taxon>
        <taxon>Dikarya</taxon>
        <taxon>Basidiomycota</taxon>
        <taxon>Agaricomycotina</taxon>
        <taxon>Agaricomycetes</taxon>
        <taxon>Agaricomycetidae</taxon>
        <taxon>Agaricales</taxon>
        <taxon>Agaricales incertae sedis</taxon>
        <taxon>Dendrothele</taxon>
    </lineage>
</organism>
<proteinExistence type="predicted"/>
<dbReference type="Proteomes" id="UP000297245">
    <property type="component" value="Unassembled WGS sequence"/>
</dbReference>
<accession>A0A4S8KV41</accession>
<protein>
    <recommendedName>
        <fullName evidence="4">Prolyl 4-hydroxylase alpha subunit Fe(2+) 2OG dioxygenase domain-containing protein</fullName>
    </recommendedName>
</protein>
<dbReference type="Gene3D" id="3.60.130.30">
    <property type="match status" value="1"/>
</dbReference>
<name>A0A4S8KV41_DENBC</name>
<keyword evidence="1" id="KW-1133">Transmembrane helix</keyword>
<evidence type="ECO:0008006" key="4">
    <source>
        <dbReference type="Google" id="ProtNLM"/>
    </source>
</evidence>
<evidence type="ECO:0000313" key="2">
    <source>
        <dbReference type="EMBL" id="THU79338.1"/>
    </source>
</evidence>
<reference evidence="2 3" key="1">
    <citation type="journal article" date="2019" name="Nat. Ecol. Evol.">
        <title>Megaphylogeny resolves global patterns of mushroom evolution.</title>
        <authorList>
            <person name="Varga T."/>
            <person name="Krizsan K."/>
            <person name="Foldi C."/>
            <person name="Dima B."/>
            <person name="Sanchez-Garcia M."/>
            <person name="Sanchez-Ramirez S."/>
            <person name="Szollosi G.J."/>
            <person name="Szarkandi J.G."/>
            <person name="Papp V."/>
            <person name="Albert L."/>
            <person name="Andreopoulos W."/>
            <person name="Angelini C."/>
            <person name="Antonin V."/>
            <person name="Barry K.W."/>
            <person name="Bougher N.L."/>
            <person name="Buchanan P."/>
            <person name="Buyck B."/>
            <person name="Bense V."/>
            <person name="Catcheside P."/>
            <person name="Chovatia M."/>
            <person name="Cooper J."/>
            <person name="Damon W."/>
            <person name="Desjardin D."/>
            <person name="Finy P."/>
            <person name="Geml J."/>
            <person name="Haridas S."/>
            <person name="Hughes K."/>
            <person name="Justo A."/>
            <person name="Karasinski D."/>
            <person name="Kautmanova I."/>
            <person name="Kiss B."/>
            <person name="Kocsube S."/>
            <person name="Kotiranta H."/>
            <person name="LaButti K.M."/>
            <person name="Lechner B.E."/>
            <person name="Liimatainen K."/>
            <person name="Lipzen A."/>
            <person name="Lukacs Z."/>
            <person name="Mihaltcheva S."/>
            <person name="Morgado L.N."/>
            <person name="Niskanen T."/>
            <person name="Noordeloos M.E."/>
            <person name="Ohm R.A."/>
            <person name="Ortiz-Santana B."/>
            <person name="Ovrebo C."/>
            <person name="Racz N."/>
            <person name="Riley R."/>
            <person name="Savchenko A."/>
            <person name="Shiryaev A."/>
            <person name="Soop K."/>
            <person name="Spirin V."/>
            <person name="Szebenyi C."/>
            <person name="Tomsovsky M."/>
            <person name="Tulloss R.E."/>
            <person name="Uehling J."/>
            <person name="Grigoriev I.V."/>
            <person name="Vagvolgyi C."/>
            <person name="Papp T."/>
            <person name="Martin F.M."/>
            <person name="Miettinen O."/>
            <person name="Hibbett D.S."/>
            <person name="Nagy L.G."/>
        </authorList>
    </citation>
    <scope>NUCLEOTIDE SEQUENCE [LARGE SCALE GENOMIC DNA]</scope>
    <source>
        <strain evidence="2 3">CBS 962.96</strain>
    </source>
</reference>
<gene>
    <name evidence="2" type="ORF">K435DRAFT_697978</name>
</gene>
<dbReference type="EMBL" id="ML180039">
    <property type="protein sequence ID" value="THU79338.1"/>
    <property type="molecule type" value="Genomic_DNA"/>
</dbReference>
<feature type="non-terminal residue" evidence="2">
    <location>
        <position position="1"/>
    </location>
</feature>
<evidence type="ECO:0000256" key="1">
    <source>
        <dbReference type="SAM" id="Phobius"/>
    </source>
</evidence>
<feature type="transmembrane region" description="Helical" evidence="1">
    <location>
        <begin position="73"/>
        <end position="91"/>
    </location>
</feature>
<evidence type="ECO:0000313" key="3">
    <source>
        <dbReference type="Proteomes" id="UP000297245"/>
    </source>
</evidence>
<dbReference type="OrthoDB" id="3202607at2759"/>
<keyword evidence="3" id="KW-1185">Reference proteome</keyword>
<dbReference type="AlphaFoldDB" id="A0A4S8KV41"/>
<keyword evidence="1" id="KW-0812">Transmembrane</keyword>
<keyword evidence="1" id="KW-0472">Membrane</keyword>